<reference evidence="2" key="1">
    <citation type="journal article" date="2014" name="Int. J. Syst. Evol. Microbiol.">
        <title>Complete genome sequence of Corynebacterium casei LMG S-19264T (=DSM 44701T), isolated from a smear-ripened cheese.</title>
        <authorList>
            <consortium name="US DOE Joint Genome Institute (JGI-PGF)"/>
            <person name="Walter F."/>
            <person name="Albersmeier A."/>
            <person name="Kalinowski J."/>
            <person name="Ruckert C."/>
        </authorList>
    </citation>
    <scope>NUCLEOTIDE SEQUENCE</scope>
    <source>
        <strain evidence="2">JCM 31311</strain>
    </source>
</reference>
<feature type="signal peptide" evidence="1">
    <location>
        <begin position="1"/>
        <end position="18"/>
    </location>
</feature>
<gene>
    <name evidence="2" type="ORF">GCM10008957_55670</name>
</gene>
<reference evidence="2" key="2">
    <citation type="submission" date="2020-09" db="EMBL/GenBank/DDBJ databases">
        <authorList>
            <person name="Sun Q."/>
            <person name="Ohkuma M."/>
        </authorList>
    </citation>
    <scope>NUCLEOTIDE SEQUENCE</scope>
    <source>
        <strain evidence="2">JCM 31311</strain>
    </source>
</reference>
<comment type="caution">
    <text evidence="2">The sequence shown here is derived from an EMBL/GenBank/DDBJ whole genome shotgun (WGS) entry which is preliminary data.</text>
</comment>
<name>A0A918FIC7_9DEIO</name>
<sequence length="148" mass="15842">MKKLLLLSLIALASCAPALQTVQQEQGSLVQVGPSILLKNPGPGPMTGDPSRVGDGPNIAVFGSADLSLGAPCYLRKPGTWACPVMDVPQDQQYRVNIMTGSVSGASVTFYRAGRNLPIYLELTRSLSDSLRRSIPDYTADWQAVRPL</sequence>
<dbReference type="AlphaFoldDB" id="A0A918FIC7"/>
<feature type="chain" id="PRO_5037815979" description="Lipoprotein" evidence="1">
    <location>
        <begin position="19"/>
        <end position="148"/>
    </location>
</feature>
<accession>A0A918FIC7</accession>
<dbReference type="Proteomes" id="UP000603865">
    <property type="component" value="Unassembled WGS sequence"/>
</dbReference>
<evidence type="ECO:0000313" key="3">
    <source>
        <dbReference type="Proteomes" id="UP000603865"/>
    </source>
</evidence>
<evidence type="ECO:0008006" key="4">
    <source>
        <dbReference type="Google" id="ProtNLM"/>
    </source>
</evidence>
<keyword evidence="1" id="KW-0732">Signal</keyword>
<dbReference type="RefSeq" id="WP_189093782.1">
    <property type="nucleotide sequence ID" value="NZ_BMQL01000098.1"/>
</dbReference>
<evidence type="ECO:0000313" key="2">
    <source>
        <dbReference type="EMBL" id="GGR39794.1"/>
    </source>
</evidence>
<keyword evidence="3" id="KW-1185">Reference proteome</keyword>
<evidence type="ECO:0000256" key="1">
    <source>
        <dbReference type="SAM" id="SignalP"/>
    </source>
</evidence>
<protein>
    <recommendedName>
        <fullName evidence="4">Lipoprotein</fullName>
    </recommendedName>
</protein>
<proteinExistence type="predicted"/>
<dbReference type="PROSITE" id="PS51257">
    <property type="entry name" value="PROKAR_LIPOPROTEIN"/>
    <property type="match status" value="1"/>
</dbReference>
<dbReference type="EMBL" id="BMQL01000098">
    <property type="protein sequence ID" value="GGR39794.1"/>
    <property type="molecule type" value="Genomic_DNA"/>
</dbReference>
<organism evidence="2 3">
    <name type="scientific">Deinococcus ruber</name>
    <dbReference type="NCBI Taxonomy" id="1848197"/>
    <lineage>
        <taxon>Bacteria</taxon>
        <taxon>Thermotogati</taxon>
        <taxon>Deinococcota</taxon>
        <taxon>Deinococci</taxon>
        <taxon>Deinococcales</taxon>
        <taxon>Deinococcaceae</taxon>
        <taxon>Deinococcus</taxon>
    </lineage>
</organism>